<evidence type="ECO:0000256" key="5">
    <source>
        <dbReference type="SAM" id="Coils"/>
    </source>
</evidence>
<protein>
    <submittedName>
        <fullName evidence="9">Plus3 domain-containing protein</fullName>
    </submittedName>
</protein>
<feature type="coiled-coil region" evidence="5">
    <location>
        <begin position="437"/>
        <end position="469"/>
    </location>
</feature>
<evidence type="ECO:0000256" key="4">
    <source>
        <dbReference type="ARBA" id="ARBA00023242"/>
    </source>
</evidence>
<accession>A0A180GMC6</accession>
<feature type="compositionally biased region" description="Low complexity" evidence="6">
    <location>
        <begin position="503"/>
        <end position="515"/>
    </location>
</feature>
<dbReference type="SMART" id="SM00719">
    <property type="entry name" value="Plus3"/>
    <property type="match status" value="1"/>
</dbReference>
<dbReference type="PROSITE" id="PS51360">
    <property type="entry name" value="PLUS3"/>
    <property type="match status" value="1"/>
</dbReference>
<evidence type="ECO:0000256" key="2">
    <source>
        <dbReference type="ARBA" id="ARBA00023015"/>
    </source>
</evidence>
<dbReference type="PANTHER" id="PTHR13115">
    <property type="entry name" value="RNA POLYMERASE-ASSOCIATED PROTEIN RTF1 HOMOLOG"/>
    <property type="match status" value="1"/>
</dbReference>
<dbReference type="Pfam" id="PF03126">
    <property type="entry name" value="Plus-3"/>
    <property type="match status" value="1"/>
</dbReference>
<keyword evidence="5" id="KW-0175">Coiled coil</keyword>
<keyword evidence="10" id="KW-1185">Reference proteome</keyword>
<dbReference type="OrthoDB" id="166375at2759"/>
<dbReference type="GO" id="GO:0003677">
    <property type="term" value="F:DNA binding"/>
    <property type="evidence" value="ECO:0007669"/>
    <property type="project" value="InterPro"/>
</dbReference>
<name>A0A180GMC6_PUCT1</name>
<reference evidence="8" key="1">
    <citation type="submission" date="2009-11" db="EMBL/GenBank/DDBJ databases">
        <authorList>
            <consortium name="The Broad Institute Genome Sequencing Platform"/>
            <person name="Ward D."/>
            <person name="Feldgarden M."/>
            <person name="Earl A."/>
            <person name="Young S.K."/>
            <person name="Zeng Q."/>
            <person name="Koehrsen M."/>
            <person name="Alvarado L."/>
            <person name="Berlin A."/>
            <person name="Bochicchio J."/>
            <person name="Borenstein D."/>
            <person name="Chapman S.B."/>
            <person name="Chen Z."/>
            <person name="Engels R."/>
            <person name="Freedman E."/>
            <person name="Gellesch M."/>
            <person name="Goldberg J."/>
            <person name="Griggs A."/>
            <person name="Gujja S."/>
            <person name="Heilman E."/>
            <person name="Heiman D."/>
            <person name="Hepburn T."/>
            <person name="Howarth C."/>
            <person name="Jen D."/>
            <person name="Larson L."/>
            <person name="Lewis B."/>
            <person name="Mehta T."/>
            <person name="Park D."/>
            <person name="Pearson M."/>
            <person name="Roberts A."/>
            <person name="Saif S."/>
            <person name="Shea T."/>
            <person name="Shenoy N."/>
            <person name="Sisk P."/>
            <person name="Stolte C."/>
            <person name="Sykes S."/>
            <person name="Thomson T."/>
            <person name="Walk T."/>
            <person name="White J."/>
            <person name="Yandava C."/>
            <person name="Izard J."/>
            <person name="Baranova O.V."/>
            <person name="Blanton J.M."/>
            <person name="Tanner A.C."/>
            <person name="Dewhirst F.E."/>
            <person name="Haas B."/>
            <person name="Nusbaum C."/>
            <person name="Birren B."/>
        </authorList>
    </citation>
    <scope>NUCLEOTIDE SEQUENCE [LARGE SCALE GENOMIC DNA]</scope>
    <source>
        <strain evidence="8">1-1 BBBD Race 1</strain>
    </source>
</reference>
<evidence type="ECO:0000256" key="3">
    <source>
        <dbReference type="ARBA" id="ARBA00023163"/>
    </source>
</evidence>
<reference evidence="9" key="4">
    <citation type="submission" date="2025-05" db="UniProtKB">
        <authorList>
            <consortium name="EnsemblFungi"/>
        </authorList>
    </citation>
    <scope>IDENTIFICATION</scope>
    <source>
        <strain evidence="9">isolate 1-1 / race 1 (BBBD)</strain>
    </source>
</reference>
<organism evidence="8">
    <name type="scientific">Puccinia triticina (isolate 1-1 / race 1 (BBBD))</name>
    <name type="common">Brown leaf rust fungus</name>
    <dbReference type="NCBI Taxonomy" id="630390"/>
    <lineage>
        <taxon>Eukaryota</taxon>
        <taxon>Fungi</taxon>
        <taxon>Dikarya</taxon>
        <taxon>Basidiomycota</taxon>
        <taxon>Pucciniomycotina</taxon>
        <taxon>Pucciniomycetes</taxon>
        <taxon>Pucciniales</taxon>
        <taxon>Pucciniaceae</taxon>
        <taxon>Puccinia</taxon>
    </lineage>
</organism>
<reference evidence="8" key="2">
    <citation type="submission" date="2016-05" db="EMBL/GenBank/DDBJ databases">
        <title>Comparative analysis highlights variable genome content of wheat rusts and divergence of the mating loci.</title>
        <authorList>
            <person name="Cuomo C.A."/>
            <person name="Bakkeren G."/>
            <person name="Szabo L."/>
            <person name="Khalil H."/>
            <person name="Joly D."/>
            <person name="Goldberg J."/>
            <person name="Young S."/>
            <person name="Zeng Q."/>
            <person name="Fellers J."/>
        </authorList>
    </citation>
    <scope>NUCLEOTIDE SEQUENCE [LARGE SCALE GENOMIC DNA]</scope>
    <source>
        <strain evidence="8">1-1 BBBD Race 1</strain>
    </source>
</reference>
<feature type="compositionally biased region" description="Polar residues" evidence="6">
    <location>
        <begin position="16"/>
        <end position="29"/>
    </location>
</feature>
<feature type="domain" description="Plus3" evidence="7">
    <location>
        <begin position="226"/>
        <end position="361"/>
    </location>
</feature>
<feature type="compositionally biased region" description="Basic and acidic residues" evidence="6">
    <location>
        <begin position="94"/>
        <end position="154"/>
    </location>
</feature>
<sequence>MSDLDNELLALAGGDISQTDLNPTNSQPAQHGPGKRTKKNSNMPAKPKRRKTMEMDTESDMEMSSGSETGFAKEEDEDGPSRVTSSNLYPYEGIYKDSADKQRIQNMSELDREAILGDRQDEIQKIKDRENVKNMVRAKDEASGKRYSARDKSRIGVTSEKTQKLDELKQRRQAKEKRPKLNESDSAEPRRKRNGYEYESEDGEIDIIEEQAIDRGLRAAKKFEDNATINEIRSVMLTRSRAAELCSTKFFEEYVKGMWVRVSVGFSKDDPKREVKYRVGEITNVIQHRKYYEVEGQATKVALVVVLAKDEKTVLLDVVSNSSIQENEWMFVVGECQKHAVRLPSKKEISRKIKTIEKYQDWVKDESDITAQVKAKKEMRAQGLGPTTLTVSERLRLESERDQAAALGNLELVEQLTRQLEQASGAFFKTDSLMSELNERNRKANREEIRRAELAANELRRQQMKALESGAAVKLDPSARVKINPKLTYEARSSTPSQRANASGTGTPSSSTGTSAINNNATKEKTQMTKFEEMVASQVHLDIDIGDF</sequence>
<dbReference type="VEuPathDB" id="FungiDB:PTTG_08597"/>
<dbReference type="GO" id="GO:0016593">
    <property type="term" value="C:Cdc73/Paf1 complex"/>
    <property type="evidence" value="ECO:0007669"/>
    <property type="project" value="TreeGrafter"/>
</dbReference>
<dbReference type="EnsemblFungi" id="PTTG_08597-t43_1">
    <property type="protein sequence ID" value="PTTG_08597-t43_1-p1"/>
    <property type="gene ID" value="PTTG_08597"/>
</dbReference>
<dbReference type="GO" id="GO:1990269">
    <property type="term" value="F:RNA polymerase II C-terminal domain phosphoserine binding"/>
    <property type="evidence" value="ECO:0007669"/>
    <property type="project" value="TreeGrafter"/>
</dbReference>
<feature type="compositionally biased region" description="Basic and acidic residues" evidence="6">
    <location>
        <begin position="161"/>
        <end position="170"/>
    </location>
</feature>
<proteinExistence type="predicted"/>
<feature type="compositionally biased region" description="Polar residues" evidence="6">
    <location>
        <begin position="491"/>
        <end position="502"/>
    </location>
</feature>
<evidence type="ECO:0000313" key="8">
    <source>
        <dbReference type="EMBL" id="OAV93957.1"/>
    </source>
</evidence>
<evidence type="ECO:0000256" key="6">
    <source>
        <dbReference type="SAM" id="MobiDB-lite"/>
    </source>
</evidence>
<evidence type="ECO:0000259" key="7">
    <source>
        <dbReference type="PROSITE" id="PS51360"/>
    </source>
</evidence>
<reference evidence="9 10" key="3">
    <citation type="journal article" date="2017" name="G3 (Bethesda)">
        <title>Comparative analysis highlights variable genome content of wheat rusts and divergence of the mating loci.</title>
        <authorList>
            <person name="Cuomo C.A."/>
            <person name="Bakkeren G."/>
            <person name="Khalil H.B."/>
            <person name="Panwar V."/>
            <person name="Joly D."/>
            <person name="Linning R."/>
            <person name="Sakthikumar S."/>
            <person name="Song X."/>
            <person name="Adiconis X."/>
            <person name="Fan L."/>
            <person name="Goldberg J.M."/>
            <person name="Levin J.Z."/>
            <person name="Young S."/>
            <person name="Zeng Q."/>
            <person name="Anikster Y."/>
            <person name="Bruce M."/>
            <person name="Wang M."/>
            <person name="Yin C."/>
            <person name="McCallum B."/>
            <person name="Szabo L.J."/>
            <person name="Hulbert S."/>
            <person name="Chen X."/>
            <person name="Fellers J.P."/>
        </authorList>
    </citation>
    <scope>NUCLEOTIDE SEQUENCE</scope>
    <source>
        <strain evidence="10">Isolate 1-1 / race 1 (BBBD)</strain>
        <strain evidence="9">isolate 1-1 / race 1 (BBBD)</strain>
    </source>
</reference>
<dbReference type="EMBL" id="ADAS02000045">
    <property type="protein sequence ID" value="OAV93957.1"/>
    <property type="molecule type" value="Genomic_DNA"/>
</dbReference>
<dbReference type="Proteomes" id="UP000005240">
    <property type="component" value="Unassembled WGS sequence"/>
</dbReference>
<gene>
    <name evidence="8" type="ORF">PTTG_08597</name>
</gene>
<comment type="subcellular location">
    <subcellularLocation>
        <location evidence="1">Nucleus</location>
    </subcellularLocation>
</comment>
<evidence type="ECO:0000313" key="10">
    <source>
        <dbReference type="Proteomes" id="UP000005240"/>
    </source>
</evidence>
<keyword evidence="4" id="KW-0539">Nucleus</keyword>
<dbReference type="Gene3D" id="3.90.70.200">
    <property type="entry name" value="Plus-3 domain"/>
    <property type="match status" value="1"/>
</dbReference>
<dbReference type="InterPro" id="IPR036128">
    <property type="entry name" value="Plus3-like_sf"/>
</dbReference>
<keyword evidence="3" id="KW-0804">Transcription</keyword>
<feature type="region of interest" description="Disordered" evidence="6">
    <location>
        <begin position="487"/>
        <end position="521"/>
    </location>
</feature>
<dbReference type="SUPFAM" id="SSF159042">
    <property type="entry name" value="Plus3-like"/>
    <property type="match status" value="1"/>
</dbReference>
<evidence type="ECO:0000313" key="9">
    <source>
        <dbReference type="EnsemblFungi" id="PTTG_08597-t43_1-p1"/>
    </source>
</evidence>
<dbReference type="AlphaFoldDB" id="A0A180GMC6"/>
<dbReference type="InterPro" id="IPR004343">
    <property type="entry name" value="Plus-3_dom"/>
</dbReference>
<feature type="region of interest" description="Disordered" evidence="6">
    <location>
        <begin position="1"/>
        <end position="198"/>
    </location>
</feature>
<feature type="compositionally biased region" description="Basic and acidic residues" evidence="6">
    <location>
        <begin position="179"/>
        <end position="189"/>
    </location>
</feature>
<keyword evidence="2" id="KW-0805">Transcription regulation</keyword>
<evidence type="ECO:0000256" key="1">
    <source>
        <dbReference type="ARBA" id="ARBA00004123"/>
    </source>
</evidence>
<dbReference type="STRING" id="630390.A0A180GMC6"/>
<dbReference type="PANTHER" id="PTHR13115:SF8">
    <property type="entry name" value="RNA POLYMERASE-ASSOCIATED PROTEIN RTF1 HOMOLOG"/>
    <property type="match status" value="1"/>
</dbReference>